<proteinExistence type="predicted"/>
<feature type="domain" description="CBS" evidence="3">
    <location>
        <begin position="7"/>
        <end position="63"/>
    </location>
</feature>
<evidence type="ECO:0000256" key="2">
    <source>
        <dbReference type="PROSITE-ProRule" id="PRU00703"/>
    </source>
</evidence>
<dbReference type="RefSeq" id="WP_110271256.1">
    <property type="nucleotide sequence ID" value="NZ_CP029289.2"/>
</dbReference>
<dbReference type="SUPFAM" id="SSF54631">
    <property type="entry name" value="CBS-domain pair"/>
    <property type="match status" value="3"/>
</dbReference>
<dbReference type="Pfam" id="PF00571">
    <property type="entry name" value="CBS"/>
    <property type="match status" value="4"/>
</dbReference>
<keyword evidence="4" id="KW-0418">Kinase</keyword>
<dbReference type="GO" id="GO:0016301">
    <property type="term" value="F:kinase activity"/>
    <property type="evidence" value="ECO:0007669"/>
    <property type="project" value="UniProtKB-KW"/>
</dbReference>
<accession>A0A2U9IH46</accession>
<reference evidence="4 5" key="1">
    <citation type="submission" date="2018-05" db="EMBL/GenBank/DDBJ databases">
        <title>Complete Genome Sequences of Extremely Thermoacidophilic, Metal-Mobilizing Type-Strain Members of the Archaeal Family Sulfolobaceae: Acidianus brierleyi DSM-1651T, Acidianus sulfidivorans DSM-18786T, Metallosphaera hakonensis DSM-7519T, and Metallosphaera prunae DSM-10039T.</title>
        <authorList>
            <person name="Counts J.A."/>
            <person name="Kelly R.M."/>
        </authorList>
    </citation>
    <scope>NUCLEOTIDE SEQUENCE [LARGE SCALE GENOMIC DNA]</scope>
    <source>
        <strain evidence="4 5">DSM 1651</strain>
    </source>
</reference>
<dbReference type="Proteomes" id="UP000248044">
    <property type="component" value="Chromosome"/>
</dbReference>
<sequence>MKVEELMNKVVVTVNIETPMKELLDVLSREKSGRVIVMDKDKPISVITTRSIIAALSEYGESLFNLRASDLMSEDLIAVSPEDEVGYVIRKMIANNIGGVPVIDKNVILGIFTEREAVNLASKIQIPGFVESVMSKRIITADKCVDLLSASTIMFRNNLRRLPVTEGGKLIGIVTAADIVKYVSRKGVSGKVLDAGTRNPITVSKYTSISEAAKIMRDKNIGTLPVVDEKLEGIVTERDILFSLITQLS</sequence>
<dbReference type="SMART" id="SM00116">
    <property type="entry name" value="CBS"/>
    <property type="match status" value="4"/>
</dbReference>
<feature type="domain" description="CBS" evidence="3">
    <location>
        <begin position="196"/>
        <end position="249"/>
    </location>
</feature>
<dbReference type="PANTHER" id="PTHR43080:SF2">
    <property type="entry name" value="CBS DOMAIN-CONTAINING PROTEIN"/>
    <property type="match status" value="1"/>
</dbReference>
<dbReference type="Gene3D" id="3.10.580.10">
    <property type="entry name" value="CBS-domain"/>
    <property type="match status" value="2"/>
</dbReference>
<dbReference type="InterPro" id="IPR051257">
    <property type="entry name" value="Diverse_CBS-Domain"/>
</dbReference>
<feature type="domain" description="CBS" evidence="3">
    <location>
        <begin position="72"/>
        <end position="128"/>
    </location>
</feature>
<evidence type="ECO:0000313" key="4">
    <source>
        <dbReference type="EMBL" id="AWR95378.1"/>
    </source>
</evidence>
<dbReference type="InterPro" id="IPR000644">
    <property type="entry name" value="CBS_dom"/>
</dbReference>
<dbReference type="InterPro" id="IPR046342">
    <property type="entry name" value="CBS_dom_sf"/>
</dbReference>
<keyword evidence="5" id="KW-1185">Reference proteome</keyword>
<keyword evidence="1 2" id="KW-0129">CBS domain</keyword>
<gene>
    <name evidence="4" type="ORF">DFR85_13000</name>
</gene>
<evidence type="ECO:0000259" key="3">
    <source>
        <dbReference type="PROSITE" id="PS51371"/>
    </source>
</evidence>
<dbReference type="KEGG" id="abri:DFR85_13000"/>
<evidence type="ECO:0000313" key="5">
    <source>
        <dbReference type="Proteomes" id="UP000248044"/>
    </source>
</evidence>
<dbReference type="GeneID" id="36833090"/>
<name>A0A2U9IH46_9CREN</name>
<dbReference type="EMBL" id="CP029289">
    <property type="protein sequence ID" value="AWR95378.1"/>
    <property type="molecule type" value="Genomic_DNA"/>
</dbReference>
<evidence type="ECO:0000256" key="1">
    <source>
        <dbReference type="ARBA" id="ARBA00023122"/>
    </source>
</evidence>
<dbReference type="AlphaFoldDB" id="A0A2U9IH46"/>
<keyword evidence="4" id="KW-0808">Transferase</keyword>
<organism evidence="4 5">
    <name type="scientific">Acidianus brierleyi</name>
    <dbReference type="NCBI Taxonomy" id="41673"/>
    <lineage>
        <taxon>Archaea</taxon>
        <taxon>Thermoproteota</taxon>
        <taxon>Thermoprotei</taxon>
        <taxon>Sulfolobales</taxon>
        <taxon>Sulfolobaceae</taxon>
        <taxon>Acidianus</taxon>
    </lineage>
</organism>
<dbReference type="PROSITE" id="PS51371">
    <property type="entry name" value="CBS"/>
    <property type="match status" value="4"/>
</dbReference>
<dbReference type="PANTHER" id="PTHR43080">
    <property type="entry name" value="CBS DOMAIN-CONTAINING PROTEIN CBSX3, MITOCHONDRIAL"/>
    <property type="match status" value="1"/>
</dbReference>
<dbReference type="OrthoDB" id="43333at2157"/>
<protein>
    <submittedName>
        <fullName evidence="4">Histidine kinase</fullName>
    </submittedName>
</protein>
<feature type="domain" description="CBS" evidence="3">
    <location>
        <begin position="134"/>
        <end position="192"/>
    </location>
</feature>